<dbReference type="SUPFAM" id="SSF48695">
    <property type="entry name" value="Multiheme cytochromes"/>
    <property type="match status" value="1"/>
</dbReference>
<evidence type="ECO:0000259" key="2">
    <source>
        <dbReference type="Pfam" id="PF09699"/>
    </source>
</evidence>
<dbReference type="InterPro" id="IPR003321">
    <property type="entry name" value="Cyt_c552"/>
</dbReference>
<dbReference type="NCBIfam" id="TIGR01905">
    <property type="entry name" value="paired_CXXCH_1"/>
    <property type="match status" value="1"/>
</dbReference>
<keyword evidence="4" id="KW-1185">Reference proteome</keyword>
<dbReference type="RefSeq" id="WP_366922962.1">
    <property type="nucleotide sequence ID" value="NZ_CP121694.1"/>
</dbReference>
<organism evidence="3 4">
    <name type="scientific">Metallumcola ferriviriculae</name>
    <dbReference type="NCBI Taxonomy" id="3039180"/>
    <lineage>
        <taxon>Bacteria</taxon>
        <taxon>Bacillati</taxon>
        <taxon>Bacillota</taxon>
        <taxon>Clostridia</taxon>
        <taxon>Neomoorellales</taxon>
        <taxon>Desulfitibacteraceae</taxon>
        <taxon>Metallumcola</taxon>
    </lineage>
</organism>
<dbReference type="GO" id="GO:0042279">
    <property type="term" value="F:nitrite reductase (cytochrome, ammonia-forming) activity"/>
    <property type="evidence" value="ECO:0007669"/>
    <property type="project" value="InterPro"/>
</dbReference>
<sequence length="356" mass="39655">MVKKVFFAILTIFMFTVVGCSLIGADKNSVSVVEDPLITTSFGADRCSDCHENQYKQWQENAHAKSLETLSKISYAQDRCTEHMTAKGVLASPGEEVTLKNVKHGITCVVCHLPHKGREGFLLRLPKQELCISCHNAEGPKLGSDVHHSQKEMFMGYGGVGLVESPSKKYQIGISCSDCHMPLLSSEPEAQVNASIAKEKWPELLNRFLEKGSVTLENGNYLAKDVTRLASHDFAVQYDEEEGNSCKACHPNESIKNFQEQVESRQSSIATKLAELEARINAITEQLEQTYGDKLPTEEQWSEGERLYFEAKLNFQIVSADGSNGFHNYEYAQKLLQVADKKLTASERSFFKGGSK</sequence>
<dbReference type="KEGG" id="dbc:MFMK1_003446"/>
<dbReference type="AlphaFoldDB" id="A0AAU0UT14"/>
<dbReference type="Gene3D" id="1.20.140.10">
    <property type="entry name" value="Butyryl-CoA Dehydrogenase, subunit A, domain 3"/>
    <property type="match status" value="1"/>
</dbReference>
<gene>
    <name evidence="3" type="ORF">MFMK1_003446</name>
</gene>
<protein>
    <submittedName>
        <fullName evidence="3">Ammonia-forming cytochrome c nitrite reductase subunit c552</fullName>
    </submittedName>
</protein>
<reference evidence="3 4" key="1">
    <citation type="submission" date="2023-04" db="EMBL/GenBank/DDBJ databases">
        <authorList>
            <person name="Hsu D."/>
        </authorList>
    </citation>
    <scope>NUCLEOTIDE SEQUENCE [LARGE SCALE GENOMIC DNA]</scope>
    <source>
        <strain evidence="3 4">MK1</strain>
    </source>
</reference>
<accession>A0AAU0UT14</accession>
<dbReference type="Gene3D" id="1.10.1130.10">
    <property type="entry name" value="Flavocytochrome C3, Chain A"/>
    <property type="match status" value="1"/>
</dbReference>
<dbReference type="InterPro" id="IPR051829">
    <property type="entry name" value="Multiheme_Cytochr_ET"/>
</dbReference>
<dbReference type="PANTHER" id="PTHR35038">
    <property type="entry name" value="DISSIMILATORY SULFITE REDUCTASE SIRA"/>
    <property type="match status" value="1"/>
</dbReference>
<evidence type="ECO:0000313" key="3">
    <source>
        <dbReference type="EMBL" id="WRO23583.1"/>
    </source>
</evidence>
<dbReference type="InterPro" id="IPR036280">
    <property type="entry name" value="Multihaem_cyt_sf"/>
</dbReference>
<dbReference type="GO" id="GO:0042597">
    <property type="term" value="C:periplasmic space"/>
    <property type="evidence" value="ECO:0007669"/>
    <property type="project" value="InterPro"/>
</dbReference>
<dbReference type="Pfam" id="PF02335">
    <property type="entry name" value="Cytochrom_C552"/>
    <property type="match status" value="1"/>
</dbReference>
<evidence type="ECO:0000256" key="1">
    <source>
        <dbReference type="ARBA" id="ARBA00022729"/>
    </source>
</evidence>
<evidence type="ECO:0000313" key="4">
    <source>
        <dbReference type="Proteomes" id="UP001329915"/>
    </source>
</evidence>
<feature type="domain" description="Doubled CXXCH motif" evidence="2">
    <location>
        <begin position="102"/>
        <end position="137"/>
    </location>
</feature>
<dbReference type="Proteomes" id="UP001329915">
    <property type="component" value="Chromosome"/>
</dbReference>
<dbReference type="PROSITE" id="PS51257">
    <property type="entry name" value="PROKAR_LIPOPROTEIN"/>
    <property type="match status" value="1"/>
</dbReference>
<name>A0AAU0UT14_9FIRM</name>
<proteinExistence type="predicted"/>
<dbReference type="InterPro" id="IPR010177">
    <property type="entry name" value="Paired_CXXCH_1"/>
</dbReference>
<keyword evidence="1" id="KW-0732">Signal</keyword>
<dbReference type="EMBL" id="CP121694">
    <property type="protein sequence ID" value="WRO23583.1"/>
    <property type="molecule type" value="Genomic_DNA"/>
</dbReference>
<dbReference type="Pfam" id="PF09699">
    <property type="entry name" value="Paired_CXXCH_1"/>
    <property type="match status" value="1"/>
</dbReference>